<gene>
    <name evidence="2" type="ORF">CR205_15215</name>
</gene>
<dbReference type="AlphaFoldDB" id="A0A2W0H3Z5"/>
<reference evidence="2 3" key="1">
    <citation type="submission" date="2017-10" db="EMBL/GenBank/DDBJ databases">
        <title>Bacillus sp. nov., a halophilic bacterium isolated from a Yangshapao Lake.</title>
        <authorList>
            <person name="Wang H."/>
        </authorList>
    </citation>
    <scope>NUCLEOTIDE SEQUENCE [LARGE SCALE GENOMIC DNA]</scope>
    <source>
        <strain evidence="2 3">YSP-3</strain>
    </source>
</reference>
<evidence type="ECO:0008006" key="4">
    <source>
        <dbReference type="Google" id="ProtNLM"/>
    </source>
</evidence>
<proteinExistence type="predicted"/>
<dbReference type="EMBL" id="PDOF01000003">
    <property type="protein sequence ID" value="PYZ95741.1"/>
    <property type="molecule type" value="Genomic_DNA"/>
</dbReference>
<comment type="caution">
    <text evidence="2">The sequence shown here is derived from an EMBL/GenBank/DDBJ whole genome shotgun (WGS) entry which is preliminary data.</text>
</comment>
<protein>
    <recommendedName>
        <fullName evidence="4">Cytosolic protein</fullName>
    </recommendedName>
</protein>
<feature type="compositionally biased region" description="Basic and acidic residues" evidence="1">
    <location>
        <begin position="64"/>
        <end position="83"/>
    </location>
</feature>
<dbReference type="RefSeq" id="WP_110521018.1">
    <property type="nucleotide sequence ID" value="NZ_PDOF01000003.1"/>
</dbReference>
<accession>A0A2W0H3Z5</accession>
<keyword evidence="3" id="KW-1185">Reference proteome</keyword>
<feature type="region of interest" description="Disordered" evidence="1">
    <location>
        <begin position="25"/>
        <end position="49"/>
    </location>
</feature>
<dbReference type="OrthoDB" id="2376226at2"/>
<evidence type="ECO:0000313" key="3">
    <source>
        <dbReference type="Proteomes" id="UP000248066"/>
    </source>
</evidence>
<dbReference type="Proteomes" id="UP000248066">
    <property type="component" value="Unassembled WGS sequence"/>
</dbReference>
<name>A0A2W0H3Z5_9BACI</name>
<feature type="region of interest" description="Disordered" evidence="1">
    <location>
        <begin position="64"/>
        <end position="89"/>
    </location>
</feature>
<sequence>MPDKDERKYTDFTVVENNRNYVLPEITPEGPYGSPIERPLGKSSPWHEGQRSYSAFNYEYKNLHEGLDRKDPGSHPTHDDKRYNGGGRQ</sequence>
<organism evidence="2 3">
    <name type="scientific">Alteribacter lacisalsi</name>
    <dbReference type="NCBI Taxonomy" id="2045244"/>
    <lineage>
        <taxon>Bacteria</taxon>
        <taxon>Bacillati</taxon>
        <taxon>Bacillota</taxon>
        <taxon>Bacilli</taxon>
        <taxon>Bacillales</taxon>
        <taxon>Bacillaceae</taxon>
        <taxon>Alteribacter</taxon>
    </lineage>
</organism>
<evidence type="ECO:0000256" key="1">
    <source>
        <dbReference type="SAM" id="MobiDB-lite"/>
    </source>
</evidence>
<evidence type="ECO:0000313" key="2">
    <source>
        <dbReference type="EMBL" id="PYZ95741.1"/>
    </source>
</evidence>